<dbReference type="GO" id="GO:0016020">
    <property type="term" value="C:membrane"/>
    <property type="evidence" value="ECO:0007669"/>
    <property type="project" value="UniProtKB-SubCell"/>
</dbReference>
<dbReference type="SUPFAM" id="SSF103473">
    <property type="entry name" value="MFS general substrate transporter"/>
    <property type="match status" value="1"/>
</dbReference>
<feature type="transmembrane region" description="Helical" evidence="5">
    <location>
        <begin position="73"/>
        <end position="98"/>
    </location>
</feature>
<dbReference type="PANTHER" id="PTHR43683:SF1">
    <property type="entry name" value="MULTIDRUG EFFLUX PROTEIN YFMO"/>
    <property type="match status" value="1"/>
</dbReference>
<dbReference type="PRINTS" id="PR01035">
    <property type="entry name" value="TCRTETA"/>
</dbReference>
<organism evidence="7 8">
    <name type="scientific">Deinobacterium chartae</name>
    <dbReference type="NCBI Taxonomy" id="521158"/>
    <lineage>
        <taxon>Bacteria</taxon>
        <taxon>Thermotogati</taxon>
        <taxon>Deinococcota</taxon>
        <taxon>Deinococci</taxon>
        <taxon>Deinococcales</taxon>
        <taxon>Deinococcaceae</taxon>
        <taxon>Deinobacterium</taxon>
    </lineage>
</organism>
<feature type="transmembrane region" description="Helical" evidence="5">
    <location>
        <begin position="358"/>
        <end position="379"/>
    </location>
</feature>
<dbReference type="InterPro" id="IPR020846">
    <property type="entry name" value="MFS_dom"/>
</dbReference>
<dbReference type="AlphaFoldDB" id="A0A841I447"/>
<sequence length="393" mass="40642">MRHPQPAGLIAIALAVCVAFIGIGIVEPILPVIAAQLGASHASVSWLFSSYILAMSLTMLVAGPLIERFGPRWIIGAALGLVTLFALLTSLASTIPALTALRAGWGFGAALFTTTALVAMMSFAARPAVASRYFEGALALGMALGPLLGGFLSALSWRAPLLAAAALSLVTVVFVLRRVPLPTQVAHSGTPVGVGLVLANFRSVRFSALVLSGLFYNFAYFALISYAPLWLPMPAERIGMVLFAWGLAMALGATVLSGLLTRRLAPAYVIGLSSAALLIVFTLLAAVPGLPVPLEAALVILTGLLFGLGNPLFTPLAGELGSGPRSVRVGAFNFGRWLGASAAPVLCGYLGERFWPELPFAVVAVALALGLGSLGVAVWRARYTPKTLAGAQG</sequence>
<proteinExistence type="predicted"/>
<feature type="transmembrane region" description="Helical" evidence="5">
    <location>
        <begin position="296"/>
        <end position="313"/>
    </location>
</feature>
<feature type="domain" description="Major facilitator superfamily (MFS) profile" evidence="6">
    <location>
        <begin position="8"/>
        <end position="382"/>
    </location>
</feature>
<evidence type="ECO:0000313" key="7">
    <source>
        <dbReference type="EMBL" id="MBB6098772.1"/>
    </source>
</evidence>
<dbReference type="InterPro" id="IPR053200">
    <property type="entry name" value="YfmO-like"/>
</dbReference>
<keyword evidence="2 5" id="KW-0812">Transmembrane</keyword>
<protein>
    <submittedName>
        <fullName evidence="7">MFS family permease</fullName>
    </submittedName>
</protein>
<feature type="transmembrane region" description="Helical" evidence="5">
    <location>
        <begin position="137"/>
        <end position="155"/>
    </location>
</feature>
<dbReference type="InterPro" id="IPR036259">
    <property type="entry name" value="MFS_trans_sf"/>
</dbReference>
<evidence type="ECO:0000256" key="3">
    <source>
        <dbReference type="ARBA" id="ARBA00022989"/>
    </source>
</evidence>
<feature type="transmembrane region" description="Helical" evidence="5">
    <location>
        <begin position="46"/>
        <end position="66"/>
    </location>
</feature>
<keyword evidence="3 5" id="KW-1133">Transmembrane helix</keyword>
<dbReference type="GO" id="GO:0022857">
    <property type="term" value="F:transmembrane transporter activity"/>
    <property type="evidence" value="ECO:0007669"/>
    <property type="project" value="InterPro"/>
</dbReference>
<dbReference type="Gene3D" id="1.20.1250.20">
    <property type="entry name" value="MFS general substrate transporter like domains"/>
    <property type="match status" value="1"/>
</dbReference>
<evidence type="ECO:0000256" key="2">
    <source>
        <dbReference type="ARBA" id="ARBA00022692"/>
    </source>
</evidence>
<comment type="subcellular location">
    <subcellularLocation>
        <location evidence="1">Membrane</location>
        <topology evidence="1">Multi-pass membrane protein</topology>
    </subcellularLocation>
</comment>
<name>A0A841I447_9DEIO</name>
<dbReference type="Pfam" id="PF07690">
    <property type="entry name" value="MFS_1"/>
    <property type="match status" value="1"/>
</dbReference>
<evidence type="ECO:0000256" key="4">
    <source>
        <dbReference type="ARBA" id="ARBA00023136"/>
    </source>
</evidence>
<feature type="transmembrane region" description="Helical" evidence="5">
    <location>
        <begin position="267"/>
        <end position="290"/>
    </location>
</feature>
<accession>A0A841I447</accession>
<gene>
    <name evidence="7" type="ORF">HNR42_002207</name>
</gene>
<feature type="transmembrane region" description="Helical" evidence="5">
    <location>
        <begin position="161"/>
        <end position="179"/>
    </location>
</feature>
<evidence type="ECO:0000259" key="6">
    <source>
        <dbReference type="PROSITE" id="PS50850"/>
    </source>
</evidence>
<keyword evidence="4 5" id="KW-0472">Membrane</keyword>
<dbReference type="Proteomes" id="UP000569951">
    <property type="component" value="Unassembled WGS sequence"/>
</dbReference>
<keyword evidence="8" id="KW-1185">Reference proteome</keyword>
<feature type="transmembrane region" description="Helical" evidence="5">
    <location>
        <begin position="238"/>
        <end position="260"/>
    </location>
</feature>
<feature type="transmembrane region" description="Helical" evidence="5">
    <location>
        <begin position="206"/>
        <end position="226"/>
    </location>
</feature>
<evidence type="ECO:0000256" key="5">
    <source>
        <dbReference type="SAM" id="Phobius"/>
    </source>
</evidence>
<feature type="transmembrane region" description="Helical" evidence="5">
    <location>
        <begin position="104"/>
        <end position="125"/>
    </location>
</feature>
<reference evidence="7 8" key="1">
    <citation type="submission" date="2020-08" db="EMBL/GenBank/DDBJ databases">
        <title>Genomic Encyclopedia of Type Strains, Phase IV (KMG-IV): sequencing the most valuable type-strain genomes for metagenomic binning, comparative biology and taxonomic classification.</title>
        <authorList>
            <person name="Goeker M."/>
        </authorList>
    </citation>
    <scope>NUCLEOTIDE SEQUENCE [LARGE SCALE GENOMIC DNA]</scope>
    <source>
        <strain evidence="7 8">DSM 21458</strain>
    </source>
</reference>
<dbReference type="RefSeq" id="WP_183987505.1">
    <property type="nucleotide sequence ID" value="NZ_JACHHG010000007.1"/>
</dbReference>
<dbReference type="InterPro" id="IPR001958">
    <property type="entry name" value="Tet-R_TetA/multi-R_MdtG-like"/>
</dbReference>
<comment type="caution">
    <text evidence="7">The sequence shown here is derived from an EMBL/GenBank/DDBJ whole genome shotgun (WGS) entry which is preliminary data.</text>
</comment>
<dbReference type="EMBL" id="JACHHG010000007">
    <property type="protein sequence ID" value="MBB6098772.1"/>
    <property type="molecule type" value="Genomic_DNA"/>
</dbReference>
<feature type="transmembrane region" description="Helical" evidence="5">
    <location>
        <begin position="334"/>
        <end position="352"/>
    </location>
</feature>
<evidence type="ECO:0000256" key="1">
    <source>
        <dbReference type="ARBA" id="ARBA00004141"/>
    </source>
</evidence>
<feature type="transmembrane region" description="Helical" evidence="5">
    <location>
        <begin position="7"/>
        <end position="26"/>
    </location>
</feature>
<dbReference type="PROSITE" id="PS50850">
    <property type="entry name" value="MFS"/>
    <property type="match status" value="1"/>
</dbReference>
<evidence type="ECO:0000313" key="8">
    <source>
        <dbReference type="Proteomes" id="UP000569951"/>
    </source>
</evidence>
<dbReference type="PANTHER" id="PTHR43683">
    <property type="entry name" value="MULTIDRUG EFFLUX PROTEIN YFMO"/>
    <property type="match status" value="1"/>
</dbReference>
<dbReference type="InterPro" id="IPR011701">
    <property type="entry name" value="MFS"/>
</dbReference>